<evidence type="ECO:0000256" key="10">
    <source>
        <dbReference type="SAM" id="Phobius"/>
    </source>
</evidence>
<dbReference type="GO" id="GO:0004932">
    <property type="term" value="F:mating-type factor pheromone receptor activity"/>
    <property type="evidence" value="ECO:0007669"/>
    <property type="project" value="InterPro"/>
</dbReference>
<evidence type="ECO:0000256" key="6">
    <source>
        <dbReference type="ARBA" id="ARBA00023040"/>
    </source>
</evidence>
<dbReference type="PANTHER" id="PTHR28097:SF1">
    <property type="entry name" value="PHEROMONE A FACTOR RECEPTOR"/>
    <property type="match status" value="1"/>
</dbReference>
<accession>A0A4Z1NRQ1</accession>
<feature type="transmembrane region" description="Helical" evidence="10">
    <location>
        <begin position="284"/>
        <end position="303"/>
    </location>
</feature>
<dbReference type="Gene3D" id="1.20.1070.10">
    <property type="entry name" value="Rhodopsin 7-helix transmembrane proteins"/>
    <property type="match status" value="1"/>
</dbReference>
<dbReference type="Pfam" id="PF02076">
    <property type="entry name" value="STE3"/>
    <property type="match status" value="1"/>
</dbReference>
<evidence type="ECO:0000313" key="11">
    <source>
        <dbReference type="EMBL" id="TID15867.1"/>
    </source>
</evidence>
<proteinExistence type="inferred from homology"/>
<feature type="transmembrane region" description="Helical" evidence="10">
    <location>
        <begin position="47"/>
        <end position="65"/>
    </location>
</feature>
<dbReference type="GO" id="GO:0016740">
    <property type="term" value="F:transferase activity"/>
    <property type="evidence" value="ECO:0007669"/>
    <property type="project" value="UniProtKB-KW"/>
</dbReference>
<dbReference type="Proteomes" id="UP000298493">
    <property type="component" value="Unassembled WGS sequence"/>
</dbReference>
<keyword evidence="3" id="KW-0589">Pheromone response</keyword>
<keyword evidence="4 10" id="KW-0812">Transmembrane</keyword>
<feature type="transmembrane region" description="Helical" evidence="10">
    <location>
        <begin position="12"/>
        <end position="35"/>
    </location>
</feature>
<evidence type="ECO:0000256" key="2">
    <source>
        <dbReference type="ARBA" id="ARBA00011085"/>
    </source>
</evidence>
<gene>
    <name evidence="11" type="ORF">E6O75_ATG08925</name>
</gene>
<evidence type="ECO:0000256" key="1">
    <source>
        <dbReference type="ARBA" id="ARBA00004141"/>
    </source>
</evidence>
<keyword evidence="7 10" id="KW-0472">Membrane</keyword>
<dbReference type="EMBL" id="SNSC02000019">
    <property type="protein sequence ID" value="TID15867.1"/>
    <property type="molecule type" value="Genomic_DNA"/>
</dbReference>
<feature type="transmembrane region" description="Helical" evidence="10">
    <location>
        <begin position="85"/>
        <end position="107"/>
    </location>
</feature>
<feature type="transmembrane region" description="Helical" evidence="10">
    <location>
        <begin position="128"/>
        <end position="148"/>
    </location>
</feature>
<keyword evidence="8" id="KW-0675">Receptor</keyword>
<evidence type="ECO:0000256" key="5">
    <source>
        <dbReference type="ARBA" id="ARBA00022989"/>
    </source>
</evidence>
<comment type="similarity">
    <text evidence="2">Belongs to the G-protein coupled receptor 4 family.</text>
</comment>
<organism evidence="11 12">
    <name type="scientific">Venturia nashicola</name>
    <dbReference type="NCBI Taxonomy" id="86259"/>
    <lineage>
        <taxon>Eukaryota</taxon>
        <taxon>Fungi</taxon>
        <taxon>Dikarya</taxon>
        <taxon>Ascomycota</taxon>
        <taxon>Pezizomycotina</taxon>
        <taxon>Dothideomycetes</taxon>
        <taxon>Pleosporomycetidae</taxon>
        <taxon>Venturiales</taxon>
        <taxon>Venturiaceae</taxon>
        <taxon>Venturia</taxon>
    </lineage>
</organism>
<keyword evidence="11" id="KW-0808">Transferase</keyword>
<feature type="transmembrane region" description="Helical" evidence="10">
    <location>
        <begin position="218"/>
        <end position="244"/>
    </location>
</feature>
<dbReference type="PRINTS" id="PR00899">
    <property type="entry name" value="GPCRSTE3"/>
</dbReference>
<comment type="subcellular location">
    <subcellularLocation>
        <location evidence="1">Membrane</location>
        <topology evidence="1">Multi-pass membrane protein</topology>
    </subcellularLocation>
</comment>
<evidence type="ECO:0000256" key="9">
    <source>
        <dbReference type="ARBA" id="ARBA00023224"/>
    </source>
</evidence>
<protein>
    <submittedName>
        <fullName evidence="11">GPI ethanolamine phosphate transferase 1</fullName>
    </submittedName>
</protein>
<evidence type="ECO:0000256" key="3">
    <source>
        <dbReference type="ARBA" id="ARBA00022507"/>
    </source>
</evidence>
<dbReference type="CDD" id="cd14966">
    <property type="entry name" value="7tmD_STE3"/>
    <property type="match status" value="1"/>
</dbReference>
<name>A0A4Z1NRQ1_9PEZI</name>
<evidence type="ECO:0000256" key="8">
    <source>
        <dbReference type="ARBA" id="ARBA00023170"/>
    </source>
</evidence>
<dbReference type="PANTHER" id="PTHR28097">
    <property type="entry name" value="PHEROMONE A FACTOR RECEPTOR"/>
    <property type="match status" value="1"/>
</dbReference>
<keyword evidence="5 10" id="KW-1133">Transmembrane helix</keyword>
<evidence type="ECO:0000256" key="7">
    <source>
        <dbReference type="ARBA" id="ARBA00023136"/>
    </source>
</evidence>
<dbReference type="GO" id="GO:0000750">
    <property type="term" value="P:pheromone-dependent signal transduction involved in conjugation with cellular fusion"/>
    <property type="evidence" value="ECO:0007669"/>
    <property type="project" value="TreeGrafter"/>
</dbReference>
<keyword evidence="9" id="KW-0807">Transducer</keyword>
<dbReference type="STRING" id="86259.A0A4Z1NRQ1"/>
<comment type="caution">
    <text evidence="11">The sequence shown here is derived from an EMBL/GenBank/DDBJ whole genome shotgun (WGS) entry which is preliminary data.</text>
</comment>
<dbReference type="GO" id="GO:0005886">
    <property type="term" value="C:plasma membrane"/>
    <property type="evidence" value="ECO:0007669"/>
    <property type="project" value="TreeGrafter"/>
</dbReference>
<reference evidence="11 12" key="1">
    <citation type="submission" date="2019-04" db="EMBL/GenBank/DDBJ databases">
        <title>High contiguity whole genome sequence and gene annotation resource for two Venturia nashicola isolates.</title>
        <authorList>
            <person name="Prokchorchik M."/>
            <person name="Won K."/>
            <person name="Lee Y."/>
            <person name="Choi E.D."/>
            <person name="Segonzac C."/>
            <person name="Sohn K.H."/>
        </authorList>
    </citation>
    <scope>NUCLEOTIDE SEQUENCE [LARGE SCALE GENOMIC DNA]</scope>
    <source>
        <strain evidence="11 12">PRI2</strain>
    </source>
</reference>
<keyword evidence="6" id="KW-0297">G-protein coupled receptor</keyword>
<keyword evidence="12" id="KW-1185">Reference proteome</keyword>
<dbReference type="InterPro" id="IPR001499">
    <property type="entry name" value="GPCR_STE3"/>
</dbReference>
<dbReference type="AlphaFoldDB" id="A0A4Z1NRQ1"/>
<sequence length="468" mass="52113">MAFTPTDPTALPLASILLPIFSLIAILLSLPILLWHARNRNIATSSLITWLILLNTSNFLNPLIWPTGDWKIWPSGVYYCDVQVHVIVGATIGAIPACILAISRSLARALDTSKVSTPDGKARMREMVFEGTLCVGIPVLFMVGYYVVQGVRYFLLPVYGCDNRYDASWVTVILFLVPPVIMCLASTYYTVLVFYRMYTHRRSISTLLHSSNQSKTRFLRLFILTILILAPALPSYIITLVKFLQPDPMDGSLLHPYSWSAIHTDWNQVELIPAGYGPPKWDRWSWIVYGYLIFFCFGVSGGARTEYRAWAAACGFARFFPSLQKQEEGATEIIPPSTSRSSLPSYISRKAEWFSVKRTPKTSLDADWKKISWLSSASGSSELSGSTAYELPTVEPSYQPKRANDKTTASKKSKWSSFINMPGSFAQAVAGAQNLPQRPVPSATFLTTTSSIGSTLRGDDGRKSMEYV</sequence>
<feature type="transmembrane region" description="Helical" evidence="10">
    <location>
        <begin position="168"/>
        <end position="197"/>
    </location>
</feature>
<evidence type="ECO:0000313" key="12">
    <source>
        <dbReference type="Proteomes" id="UP000298493"/>
    </source>
</evidence>
<evidence type="ECO:0000256" key="4">
    <source>
        <dbReference type="ARBA" id="ARBA00022692"/>
    </source>
</evidence>